<evidence type="ECO:0000256" key="1">
    <source>
        <dbReference type="SAM" id="Phobius"/>
    </source>
</evidence>
<dbReference type="STRING" id="1577474.GA0111570_10151"/>
<feature type="transmembrane region" description="Helical" evidence="1">
    <location>
        <begin position="229"/>
        <end position="247"/>
    </location>
</feature>
<sequence length="647" mass="69062">MGAMLAPGWNWTMAIPVILALVALLWIPGTALAGGLGSGRWPAVALAPLMTTGLISVGAIITALVGLRWGIAVALFWLVVVPALVWAARMLIAHTGRTPWRFDAPTVRVWQVVLGLAVSVALASCIVHGGTQAPGYIPQQGDQIFHLGTVRSMLDSGNLSSLTADGLNHREAPVFYPAAFHGVAATAVMFTGAPIVVVENSLLLVTAALTFPLGMMLMLNTLVARDRHLVLLSGVFSLAFTVFPWVLMVRGAVWAQVFGSAFIPAVVAVYGWGVAQAFLGKNWGSSALLFVVSVPALFLAHSSALFAAVAAAVMLSLAYALKHALDAPRNPRQWLPLAVFAVLAVLANVLGALVAPAGMAKDVKVHLPAQQVIAGIATSWGSTDHPSQVAGLVLTGLALIGAVLCFEHRKDWWLSATWASFMAITTLLYANGTGLVWQWTWPWYNFGFRVEAIMAIFAVPLVVLGVSRMLHLAGRWRPTVLLIVLLCLALLPVMNVQAQTATKTLRNMYRWDSATGWISSDEVRALVKLSAKMPPDAVVATSPWRGGQYLYIVGTQHTAIPTEKSSGRDDKIVSKGLKDMATDRTVCAAAKRMGISYVITGGNGLPFETFDWHLDQAGIDDVGESGGFRRVAYVAPYVLWSVPDCAA</sequence>
<evidence type="ECO:0000313" key="2">
    <source>
        <dbReference type="EMBL" id="SDB79782.1"/>
    </source>
</evidence>
<feature type="transmembrane region" description="Helical" evidence="1">
    <location>
        <begin position="334"/>
        <end position="355"/>
    </location>
</feature>
<dbReference type="Pfam" id="PF20176">
    <property type="entry name" value="DUF6541"/>
    <property type="match status" value="1"/>
</dbReference>
<feature type="transmembrane region" description="Helical" evidence="1">
    <location>
        <begin position="479"/>
        <end position="498"/>
    </location>
</feature>
<proteinExistence type="predicted"/>
<feature type="transmembrane region" description="Helical" evidence="1">
    <location>
        <begin position="304"/>
        <end position="322"/>
    </location>
</feature>
<dbReference type="Proteomes" id="UP000199086">
    <property type="component" value="Unassembled WGS sequence"/>
</dbReference>
<evidence type="ECO:0000313" key="3">
    <source>
        <dbReference type="Proteomes" id="UP000199086"/>
    </source>
</evidence>
<organism evidence="2 3">
    <name type="scientific">Raineyella antarctica</name>
    <dbReference type="NCBI Taxonomy" id="1577474"/>
    <lineage>
        <taxon>Bacteria</taxon>
        <taxon>Bacillati</taxon>
        <taxon>Actinomycetota</taxon>
        <taxon>Actinomycetes</taxon>
        <taxon>Propionibacteriales</taxon>
        <taxon>Propionibacteriaceae</taxon>
        <taxon>Raineyella</taxon>
    </lineage>
</organism>
<feature type="transmembrane region" description="Helical" evidence="1">
    <location>
        <begin position="112"/>
        <end position="130"/>
    </location>
</feature>
<reference evidence="2 3" key="1">
    <citation type="submission" date="2016-06" db="EMBL/GenBank/DDBJ databases">
        <authorList>
            <person name="Olsen C.W."/>
            <person name="Carey S."/>
            <person name="Hinshaw L."/>
            <person name="Karasin A.I."/>
        </authorList>
    </citation>
    <scope>NUCLEOTIDE SEQUENCE [LARGE SCALE GENOMIC DNA]</scope>
    <source>
        <strain evidence="2 3">LZ-22</strain>
    </source>
</reference>
<dbReference type="InterPro" id="IPR046671">
    <property type="entry name" value="DUF6541"/>
</dbReference>
<feature type="transmembrane region" description="Helical" evidence="1">
    <location>
        <begin position="43"/>
        <end position="65"/>
    </location>
</feature>
<feature type="transmembrane region" description="Helical" evidence="1">
    <location>
        <begin position="72"/>
        <end position="92"/>
    </location>
</feature>
<evidence type="ECO:0008006" key="4">
    <source>
        <dbReference type="Google" id="ProtNLM"/>
    </source>
</evidence>
<feature type="transmembrane region" description="Helical" evidence="1">
    <location>
        <begin position="174"/>
        <end position="196"/>
    </location>
</feature>
<feature type="transmembrane region" description="Helical" evidence="1">
    <location>
        <begin position="202"/>
        <end position="222"/>
    </location>
</feature>
<feature type="transmembrane region" description="Helical" evidence="1">
    <location>
        <begin position="389"/>
        <end position="406"/>
    </location>
</feature>
<feature type="transmembrane region" description="Helical" evidence="1">
    <location>
        <begin position="418"/>
        <end position="440"/>
    </location>
</feature>
<feature type="transmembrane region" description="Helical" evidence="1">
    <location>
        <begin position="253"/>
        <end position="275"/>
    </location>
</feature>
<accession>A0A1G6GCQ6</accession>
<keyword evidence="3" id="KW-1185">Reference proteome</keyword>
<protein>
    <recommendedName>
        <fullName evidence="4">4-amino-4-deoxy-L-arabinose transferase</fullName>
    </recommendedName>
</protein>
<feature type="transmembrane region" description="Helical" evidence="1">
    <location>
        <begin position="446"/>
        <end position="467"/>
    </location>
</feature>
<dbReference type="AlphaFoldDB" id="A0A1G6GCQ6"/>
<name>A0A1G6GCQ6_9ACTN</name>
<keyword evidence="1" id="KW-0472">Membrane</keyword>
<keyword evidence="1" id="KW-1133">Transmembrane helix</keyword>
<dbReference type="EMBL" id="FMYF01000001">
    <property type="protein sequence ID" value="SDB79782.1"/>
    <property type="molecule type" value="Genomic_DNA"/>
</dbReference>
<keyword evidence="1" id="KW-0812">Transmembrane</keyword>
<feature type="transmembrane region" description="Helical" evidence="1">
    <location>
        <begin position="282"/>
        <end position="298"/>
    </location>
</feature>
<gene>
    <name evidence="2" type="ORF">GA0111570_10151</name>
</gene>